<feature type="region of interest" description="Disordered" evidence="1">
    <location>
        <begin position="60"/>
        <end position="99"/>
    </location>
</feature>
<reference evidence="3" key="1">
    <citation type="submission" date="2016-11" db="UniProtKB">
        <authorList>
            <consortium name="WormBaseParasite"/>
        </authorList>
    </citation>
    <scope>IDENTIFICATION</scope>
</reference>
<organism evidence="2 3">
    <name type="scientific">Caenorhabditis tropicalis</name>
    <dbReference type="NCBI Taxonomy" id="1561998"/>
    <lineage>
        <taxon>Eukaryota</taxon>
        <taxon>Metazoa</taxon>
        <taxon>Ecdysozoa</taxon>
        <taxon>Nematoda</taxon>
        <taxon>Chromadorea</taxon>
        <taxon>Rhabditida</taxon>
        <taxon>Rhabditina</taxon>
        <taxon>Rhabditomorpha</taxon>
        <taxon>Rhabditoidea</taxon>
        <taxon>Rhabditidae</taxon>
        <taxon>Peloderinae</taxon>
        <taxon>Caenorhabditis</taxon>
    </lineage>
</organism>
<name>A0A1I7UU72_9PELO</name>
<evidence type="ECO:0000256" key="1">
    <source>
        <dbReference type="SAM" id="MobiDB-lite"/>
    </source>
</evidence>
<dbReference type="Proteomes" id="UP000095282">
    <property type="component" value="Unplaced"/>
</dbReference>
<keyword evidence="2" id="KW-1185">Reference proteome</keyword>
<proteinExistence type="predicted"/>
<dbReference type="AlphaFoldDB" id="A0A1I7UU72"/>
<dbReference type="WBParaSite" id="Csp11.Scaffold630.g19384.t1">
    <property type="protein sequence ID" value="Csp11.Scaffold630.g19384.t1"/>
    <property type="gene ID" value="Csp11.Scaffold630.g19384"/>
</dbReference>
<feature type="compositionally biased region" description="Acidic residues" evidence="1">
    <location>
        <begin position="71"/>
        <end position="99"/>
    </location>
</feature>
<protein>
    <submittedName>
        <fullName evidence="3">SPK domain-containing protein</fullName>
    </submittedName>
</protein>
<evidence type="ECO:0000313" key="2">
    <source>
        <dbReference type="Proteomes" id="UP000095282"/>
    </source>
</evidence>
<accession>A0A1I7UU72</accession>
<evidence type="ECO:0000313" key="3">
    <source>
        <dbReference type="WBParaSite" id="Csp11.Scaffold630.g19384.t1"/>
    </source>
</evidence>
<sequence length="262" mass="30246">MREIVHVIYVLGLTIRYKANKKIIKKYGTLEYGRHRRIKSFRSNDGSLVCMDDKVIIRDKNTSTPGTSIEPEMEEEEEISDDEDDNSSEEGNEDENDLIDENDAIIEDEHMEEVQLEAPEDVKPEIFETTIGAIRILQSLYNMVFILREPMLKEFEDTVNKELENQRRRDTKILKRDFIQSMETGLRILVNGSTNQHDQQGLMKLEAILTPLTLQLLNLGFRHESPLVEQMMAENSEGKWIPIRKVNNVLILLFEAATPAIG</sequence>